<dbReference type="Proteomes" id="UP001158049">
    <property type="component" value="Unassembled WGS sequence"/>
</dbReference>
<dbReference type="Pfam" id="PF03466">
    <property type="entry name" value="LysR_substrate"/>
    <property type="match status" value="1"/>
</dbReference>
<dbReference type="Gene3D" id="3.40.190.290">
    <property type="match status" value="1"/>
</dbReference>
<dbReference type="InterPro" id="IPR050950">
    <property type="entry name" value="HTH-type_LysR_regulators"/>
</dbReference>
<dbReference type="PROSITE" id="PS50931">
    <property type="entry name" value="HTH_LYSR"/>
    <property type="match status" value="1"/>
</dbReference>
<dbReference type="InterPro" id="IPR005119">
    <property type="entry name" value="LysR_subst-bd"/>
</dbReference>
<evidence type="ECO:0000259" key="5">
    <source>
        <dbReference type="PROSITE" id="PS50931"/>
    </source>
</evidence>
<keyword evidence="2" id="KW-0805">Transcription regulation</keyword>
<dbReference type="Gene3D" id="1.10.10.10">
    <property type="entry name" value="Winged helix-like DNA-binding domain superfamily/Winged helix DNA-binding domain"/>
    <property type="match status" value="1"/>
</dbReference>
<keyword evidence="4" id="KW-0804">Transcription</keyword>
<dbReference type="InterPro" id="IPR000847">
    <property type="entry name" value="LysR_HTH_N"/>
</dbReference>
<feature type="domain" description="HTH lysR-type" evidence="5">
    <location>
        <begin position="16"/>
        <end position="67"/>
    </location>
</feature>
<sequence>MPRMANTRVLQETAVRYFLEVVRCGSITKASEKLNVASSAVSRQIARLEEELGTPLFDRHARGTVPNAAGELLAAYALRMQLETERIGNELLALKGLRRGDVKIACNSGFAVHFVPTLVESFRRQHPGIHFGLSVGPSSEVVNRLLGGEADIGLLFTLSATRGVKVHHAQRAPIYAVMKPSHPLAASNQVTLSDVAAYPLAMSARKIAMRQLIDACCARKQLVIDPVFTSDSLEATISFVLAEGGIAFSAELPVRHLLAEGRLRAIPLRERDLSSFQLEVQTLAGRILPRAVQSFLDSLIAAIPGPPA</sequence>
<name>A0ABY1QR45_9BURK</name>
<evidence type="ECO:0000256" key="1">
    <source>
        <dbReference type="ARBA" id="ARBA00009437"/>
    </source>
</evidence>
<comment type="similarity">
    <text evidence="1">Belongs to the LysR transcriptional regulatory family.</text>
</comment>
<evidence type="ECO:0000256" key="3">
    <source>
        <dbReference type="ARBA" id="ARBA00023125"/>
    </source>
</evidence>
<proteinExistence type="inferred from homology"/>
<dbReference type="SUPFAM" id="SSF46785">
    <property type="entry name" value="Winged helix' DNA-binding domain"/>
    <property type="match status" value="1"/>
</dbReference>
<keyword evidence="3 6" id="KW-0238">DNA-binding</keyword>
<dbReference type="GO" id="GO:0003677">
    <property type="term" value="F:DNA binding"/>
    <property type="evidence" value="ECO:0007669"/>
    <property type="project" value="UniProtKB-KW"/>
</dbReference>
<evidence type="ECO:0000256" key="2">
    <source>
        <dbReference type="ARBA" id="ARBA00023015"/>
    </source>
</evidence>
<dbReference type="Pfam" id="PF00126">
    <property type="entry name" value="HTH_1"/>
    <property type="match status" value="1"/>
</dbReference>
<accession>A0ABY1QR45</accession>
<protein>
    <submittedName>
        <fullName evidence="6">DNA-binding transcriptional regulator, LysR family</fullName>
    </submittedName>
</protein>
<dbReference type="PANTHER" id="PTHR30419">
    <property type="entry name" value="HTH-TYPE TRANSCRIPTIONAL REGULATOR YBHD"/>
    <property type="match status" value="1"/>
</dbReference>
<reference evidence="6 7" key="1">
    <citation type="submission" date="2017-05" db="EMBL/GenBank/DDBJ databases">
        <authorList>
            <person name="Varghese N."/>
            <person name="Submissions S."/>
        </authorList>
    </citation>
    <scope>NUCLEOTIDE SEQUENCE [LARGE SCALE GENOMIC DNA]</scope>
    <source>
        <strain evidence="6 7">DSM 26001</strain>
    </source>
</reference>
<comment type="caution">
    <text evidence="6">The sequence shown here is derived from an EMBL/GenBank/DDBJ whole genome shotgun (WGS) entry which is preliminary data.</text>
</comment>
<dbReference type="InterPro" id="IPR036390">
    <property type="entry name" value="WH_DNA-bd_sf"/>
</dbReference>
<keyword evidence="7" id="KW-1185">Reference proteome</keyword>
<gene>
    <name evidence="6" type="ORF">SAMN06295970_1254</name>
</gene>
<dbReference type="InterPro" id="IPR036388">
    <property type="entry name" value="WH-like_DNA-bd_sf"/>
</dbReference>
<dbReference type="EMBL" id="FXUL01000025">
    <property type="protein sequence ID" value="SMP76751.1"/>
    <property type="molecule type" value="Genomic_DNA"/>
</dbReference>
<dbReference type="SUPFAM" id="SSF53850">
    <property type="entry name" value="Periplasmic binding protein-like II"/>
    <property type="match status" value="1"/>
</dbReference>
<evidence type="ECO:0000256" key="4">
    <source>
        <dbReference type="ARBA" id="ARBA00023163"/>
    </source>
</evidence>
<evidence type="ECO:0000313" key="6">
    <source>
        <dbReference type="EMBL" id="SMP76751.1"/>
    </source>
</evidence>
<organism evidence="6 7">
    <name type="scientific">Noviherbaspirillum suwonense</name>
    <dbReference type="NCBI Taxonomy" id="1224511"/>
    <lineage>
        <taxon>Bacteria</taxon>
        <taxon>Pseudomonadati</taxon>
        <taxon>Pseudomonadota</taxon>
        <taxon>Betaproteobacteria</taxon>
        <taxon>Burkholderiales</taxon>
        <taxon>Oxalobacteraceae</taxon>
        <taxon>Noviherbaspirillum</taxon>
    </lineage>
</organism>
<evidence type="ECO:0000313" key="7">
    <source>
        <dbReference type="Proteomes" id="UP001158049"/>
    </source>
</evidence>
<dbReference type="PRINTS" id="PR00039">
    <property type="entry name" value="HTHLYSR"/>
</dbReference>
<dbReference type="PANTHER" id="PTHR30419:SF8">
    <property type="entry name" value="NITROGEN ASSIMILATION TRANSCRIPTIONAL ACTIVATOR-RELATED"/>
    <property type="match status" value="1"/>
</dbReference>